<dbReference type="PANTHER" id="PTHR43309:SF3">
    <property type="entry name" value="5-OXOPROLINASE SUBUNIT C"/>
    <property type="match status" value="1"/>
</dbReference>
<reference evidence="5" key="1">
    <citation type="submission" date="2020-05" db="EMBL/GenBank/DDBJ databases">
        <authorList>
            <person name="Chiriac C."/>
            <person name="Salcher M."/>
            <person name="Ghai R."/>
            <person name="Kavagutti S V."/>
        </authorList>
    </citation>
    <scope>NUCLEOTIDE SEQUENCE</scope>
</reference>
<dbReference type="Pfam" id="PF02626">
    <property type="entry name" value="CT_A_B"/>
    <property type="match status" value="1"/>
</dbReference>
<dbReference type="AlphaFoldDB" id="A0A6J6VZE7"/>
<proteinExistence type="predicted"/>
<dbReference type="InterPro" id="IPR029000">
    <property type="entry name" value="Cyclophilin-like_dom_sf"/>
</dbReference>
<gene>
    <name evidence="5" type="ORF">UFOPK2754_03361</name>
</gene>
<organism evidence="5">
    <name type="scientific">freshwater metagenome</name>
    <dbReference type="NCBI Taxonomy" id="449393"/>
    <lineage>
        <taxon>unclassified sequences</taxon>
        <taxon>metagenomes</taxon>
        <taxon>ecological metagenomes</taxon>
    </lineage>
</organism>
<dbReference type="SUPFAM" id="SSF50891">
    <property type="entry name" value="Cyclophilin-like"/>
    <property type="match status" value="1"/>
</dbReference>
<evidence type="ECO:0000256" key="3">
    <source>
        <dbReference type="ARBA" id="ARBA00022840"/>
    </source>
</evidence>
<dbReference type="NCBIfam" id="TIGR00724">
    <property type="entry name" value="urea_amlyse_rel"/>
    <property type="match status" value="1"/>
</dbReference>
<sequence>MPSPVFDVMTPGARTTFQDLGRHGHAALGVGSSGAADLAGHRLANRLVGNDDRAVTLEVVLGGLELFALDTVLVALTGARRATDVNGRAIGFHSPFTLAAGDILRVGYGPTQVYTYLAVAGGFVAPRVLGSSSTDQLSGIGPAPLAAGTTLHAADAAAVRGHRVDIAPVPQPTEPVELVVARGPRADWFGADALAELCRVPYVVTSNSSRVALRLDGPRIGQIRSDELRSEALVPGAIQLPPDGLPIVFGADHPVTGGYPVLAVVRAADLDAAAQAHPGAQVHFRLASSRRRGR</sequence>
<dbReference type="InterPro" id="IPR003778">
    <property type="entry name" value="CT_A_B"/>
</dbReference>
<dbReference type="PANTHER" id="PTHR43309">
    <property type="entry name" value="5-OXOPROLINASE SUBUNIT C"/>
    <property type="match status" value="1"/>
</dbReference>
<keyword evidence="3" id="KW-0067">ATP-binding</keyword>
<evidence type="ECO:0000313" key="5">
    <source>
        <dbReference type="EMBL" id="CAB4775897.1"/>
    </source>
</evidence>
<protein>
    <submittedName>
        <fullName evidence="5">Unannotated protein</fullName>
    </submittedName>
</protein>
<keyword evidence="1" id="KW-0547">Nucleotide-binding</keyword>
<dbReference type="InterPro" id="IPR052708">
    <property type="entry name" value="PxpC"/>
</dbReference>
<accession>A0A6J6VZE7</accession>
<dbReference type="Gene3D" id="2.40.100.10">
    <property type="entry name" value="Cyclophilin-like"/>
    <property type="match status" value="1"/>
</dbReference>
<dbReference type="GO" id="GO:0005524">
    <property type="term" value="F:ATP binding"/>
    <property type="evidence" value="ECO:0007669"/>
    <property type="project" value="UniProtKB-KW"/>
</dbReference>
<feature type="domain" description="Carboxyltransferase" evidence="4">
    <location>
        <begin position="27"/>
        <end position="293"/>
    </location>
</feature>
<dbReference type="GO" id="GO:0016787">
    <property type="term" value="F:hydrolase activity"/>
    <property type="evidence" value="ECO:0007669"/>
    <property type="project" value="UniProtKB-KW"/>
</dbReference>
<name>A0A6J6VZE7_9ZZZZ</name>
<evidence type="ECO:0000256" key="1">
    <source>
        <dbReference type="ARBA" id="ARBA00022741"/>
    </source>
</evidence>
<evidence type="ECO:0000256" key="2">
    <source>
        <dbReference type="ARBA" id="ARBA00022801"/>
    </source>
</evidence>
<dbReference type="SMART" id="SM00797">
    <property type="entry name" value="AHS2"/>
    <property type="match status" value="1"/>
</dbReference>
<keyword evidence="2" id="KW-0378">Hydrolase</keyword>
<evidence type="ECO:0000259" key="4">
    <source>
        <dbReference type="SMART" id="SM00797"/>
    </source>
</evidence>
<dbReference type="EMBL" id="CAEZYR010000228">
    <property type="protein sequence ID" value="CAB4775897.1"/>
    <property type="molecule type" value="Genomic_DNA"/>
</dbReference>